<dbReference type="GO" id="GO:0004553">
    <property type="term" value="F:hydrolase activity, hydrolyzing O-glycosyl compounds"/>
    <property type="evidence" value="ECO:0007669"/>
    <property type="project" value="InterPro"/>
</dbReference>
<keyword evidence="9" id="KW-1185">Reference proteome</keyword>
<dbReference type="InterPro" id="IPR013320">
    <property type="entry name" value="ConA-like_dom_sf"/>
</dbReference>
<evidence type="ECO:0000313" key="8">
    <source>
        <dbReference type="EMBL" id="QRD05062.1"/>
    </source>
</evidence>
<accession>A0A7U2I8F1</accession>
<dbReference type="InterPro" id="IPR023296">
    <property type="entry name" value="Glyco_hydro_beta-prop_sf"/>
</dbReference>
<evidence type="ECO:0000256" key="4">
    <source>
        <dbReference type="PIRSR" id="PIRSR606710-1"/>
    </source>
</evidence>
<dbReference type="SUPFAM" id="SSF75005">
    <property type="entry name" value="Arabinanase/levansucrase/invertase"/>
    <property type="match status" value="1"/>
</dbReference>
<evidence type="ECO:0000256" key="5">
    <source>
        <dbReference type="PIRSR" id="PIRSR606710-2"/>
    </source>
</evidence>
<evidence type="ECO:0000256" key="6">
    <source>
        <dbReference type="RuleBase" id="RU361187"/>
    </source>
</evidence>
<dbReference type="InterPro" id="IPR051795">
    <property type="entry name" value="Glycosyl_Hydrlase_43"/>
</dbReference>
<keyword evidence="3 6" id="KW-0326">Glycosidase</keyword>
<evidence type="ECO:0000256" key="3">
    <source>
        <dbReference type="ARBA" id="ARBA00023295"/>
    </source>
</evidence>
<dbReference type="EMBL" id="CP069040">
    <property type="protein sequence ID" value="QRD05062.1"/>
    <property type="molecule type" value="Genomic_DNA"/>
</dbReference>
<keyword evidence="2 6" id="KW-0378">Hydrolase</keyword>
<evidence type="ECO:0000256" key="1">
    <source>
        <dbReference type="ARBA" id="ARBA00009865"/>
    </source>
</evidence>
<dbReference type="AlphaFoldDB" id="A0A7U2I8F1"/>
<feature type="active site" description="Proton donor" evidence="4">
    <location>
        <position position="196"/>
    </location>
</feature>
<dbReference type="Gene3D" id="2.60.120.200">
    <property type="match status" value="1"/>
</dbReference>
<dbReference type="Proteomes" id="UP000663193">
    <property type="component" value="Chromosome 18"/>
</dbReference>
<dbReference type="PANTHER" id="PTHR42812">
    <property type="entry name" value="BETA-XYLOSIDASE"/>
    <property type="match status" value="1"/>
</dbReference>
<sequence>MAAINPIIPGFAPDPSLVLVDGTYFLVNSTFHLFPGLPIYTSQDLIHWKQIGNAINRPEQLSLAKASTLIHREEKSHLVATGGLYAPTIRHHDGTFYVVCTNVVHQSVDGSNNELQNFVVSTTDIYSSDWSDPVYFDFYGIDPSLFFDADGKSYLCGSKSPGPETKIMLFEIDVTTGKKLTDEKELWHGTGGIYPEGPHIYRRNTFYYLMIAEGGTHEGHSVTMARSKNIWGPYEPSPLNPILSAAGTDEYVQATGHCEAFEDKHGTWWAVCLGIRQAAPDLWGLGRETFLTRGTWDKKGWLKFSRAKMHLAGFRKVQEDARLTASPGTDWLYIHTPDLSRYRFYEDIMELTTTPHDIDVPEASPTFIGKRQRRINGKSSATIVTFSQKTLASPYVASLVIYKDEHRYLRVFYDYKSHTVNMQLVNRAQGIEHTETTARLERRFSRLRLVLTYTELEYTASYEMDGGTERRFGWVNARELSDKDFTGPVIGLHVQSAYQTGLRISFKEFMVDTA</sequence>
<dbReference type="InterPro" id="IPR006710">
    <property type="entry name" value="Glyco_hydro_43"/>
</dbReference>
<evidence type="ECO:0000256" key="2">
    <source>
        <dbReference type="ARBA" id="ARBA00022801"/>
    </source>
</evidence>
<gene>
    <name evidence="8" type="ORF">JI435_109860</name>
</gene>
<name>A0A7U2I8F1_PHANO</name>
<dbReference type="Gene3D" id="2.115.10.20">
    <property type="entry name" value="Glycosyl hydrolase domain, family 43"/>
    <property type="match status" value="1"/>
</dbReference>
<evidence type="ECO:0000259" key="7">
    <source>
        <dbReference type="Pfam" id="PF17851"/>
    </source>
</evidence>
<proteinExistence type="inferred from homology"/>
<protein>
    <recommendedName>
        <fullName evidence="7">Beta-xylosidase C-terminal Concanavalin A-like domain-containing protein</fullName>
    </recommendedName>
</protein>
<organism evidence="8 9">
    <name type="scientific">Phaeosphaeria nodorum (strain SN15 / ATCC MYA-4574 / FGSC 10173)</name>
    <name type="common">Glume blotch fungus</name>
    <name type="synonym">Parastagonospora nodorum</name>
    <dbReference type="NCBI Taxonomy" id="321614"/>
    <lineage>
        <taxon>Eukaryota</taxon>
        <taxon>Fungi</taxon>
        <taxon>Dikarya</taxon>
        <taxon>Ascomycota</taxon>
        <taxon>Pezizomycotina</taxon>
        <taxon>Dothideomycetes</taxon>
        <taxon>Pleosporomycetidae</taxon>
        <taxon>Pleosporales</taxon>
        <taxon>Pleosporineae</taxon>
        <taxon>Phaeosphaeriaceae</taxon>
        <taxon>Parastagonospora</taxon>
    </lineage>
</organism>
<dbReference type="InterPro" id="IPR041542">
    <property type="entry name" value="GH43_C2"/>
</dbReference>
<dbReference type="GO" id="GO:0005975">
    <property type="term" value="P:carbohydrate metabolic process"/>
    <property type="evidence" value="ECO:0007669"/>
    <property type="project" value="InterPro"/>
</dbReference>
<dbReference type="Pfam" id="PF17851">
    <property type="entry name" value="GH43_C2"/>
    <property type="match status" value="1"/>
</dbReference>
<dbReference type="CDD" id="cd18617">
    <property type="entry name" value="GH43_XynB-like"/>
    <property type="match status" value="1"/>
</dbReference>
<dbReference type="OrthoDB" id="408373at2759"/>
<dbReference type="SUPFAM" id="SSF49899">
    <property type="entry name" value="Concanavalin A-like lectins/glucanases"/>
    <property type="match status" value="1"/>
</dbReference>
<reference evidence="9" key="1">
    <citation type="journal article" date="2021" name="BMC Genomics">
        <title>Chromosome-level genome assembly and manually-curated proteome of model necrotroph Parastagonospora nodorum Sn15 reveals a genome-wide trove of candidate effector homologs, and redundancy of virulence-related functions within an accessory chromosome.</title>
        <authorList>
            <person name="Bertazzoni S."/>
            <person name="Jones D.A.B."/>
            <person name="Phan H.T."/>
            <person name="Tan K.-C."/>
            <person name="Hane J.K."/>
        </authorList>
    </citation>
    <scope>NUCLEOTIDE SEQUENCE [LARGE SCALE GENOMIC DNA]</scope>
    <source>
        <strain evidence="9">SN15 / ATCC MYA-4574 / FGSC 10173)</strain>
    </source>
</reference>
<dbReference type="Pfam" id="PF04616">
    <property type="entry name" value="Glyco_hydro_43"/>
    <property type="match status" value="1"/>
</dbReference>
<feature type="domain" description="Beta-xylosidase C-terminal Concanavalin A-like" evidence="7">
    <location>
        <begin position="328"/>
        <end position="509"/>
    </location>
</feature>
<feature type="site" description="Important for catalytic activity, responsible for pKa modulation of the active site Glu and correct orientation of both the proton donor and substrate" evidence="5">
    <location>
        <position position="142"/>
    </location>
</feature>
<dbReference type="OMA" id="GHQINIA"/>
<feature type="active site" description="Proton acceptor" evidence="4">
    <location>
        <position position="14"/>
    </location>
</feature>
<comment type="similarity">
    <text evidence="1 6">Belongs to the glycosyl hydrolase 43 family.</text>
</comment>
<dbReference type="VEuPathDB" id="FungiDB:JI435_109860"/>
<dbReference type="PANTHER" id="PTHR42812:SF12">
    <property type="entry name" value="BETA-XYLOSIDASE-RELATED"/>
    <property type="match status" value="1"/>
</dbReference>
<evidence type="ECO:0000313" key="9">
    <source>
        <dbReference type="Proteomes" id="UP000663193"/>
    </source>
</evidence>